<protein>
    <submittedName>
        <fullName evidence="3">Putative golgin IMH1</fullName>
    </submittedName>
</protein>
<feature type="non-terminal residue" evidence="3">
    <location>
        <position position="592"/>
    </location>
</feature>
<dbReference type="CDD" id="cd00060">
    <property type="entry name" value="FHA"/>
    <property type="match status" value="1"/>
</dbReference>
<feature type="non-terminal residue" evidence="3">
    <location>
        <position position="1"/>
    </location>
</feature>
<evidence type="ECO:0000259" key="2">
    <source>
        <dbReference type="Pfam" id="PF00498"/>
    </source>
</evidence>
<evidence type="ECO:0000256" key="1">
    <source>
        <dbReference type="SAM" id="MobiDB-lite"/>
    </source>
</evidence>
<reference evidence="3 4" key="1">
    <citation type="journal article" date="2015" name="Genome Biol. Evol.">
        <title>The genome of winter moth (Operophtera brumata) provides a genomic perspective on sexual dimorphism and phenology.</title>
        <authorList>
            <person name="Derks M.F."/>
            <person name="Smit S."/>
            <person name="Salis L."/>
            <person name="Schijlen E."/>
            <person name="Bossers A."/>
            <person name="Mateman C."/>
            <person name="Pijl A.S."/>
            <person name="de Ridder D."/>
            <person name="Groenen M.A."/>
            <person name="Visser M.E."/>
            <person name="Megens H.J."/>
        </authorList>
    </citation>
    <scope>NUCLEOTIDE SEQUENCE [LARGE SCALE GENOMIC DNA]</scope>
    <source>
        <strain evidence="3">WM2013NL</strain>
        <tissue evidence="3">Head and thorax</tissue>
    </source>
</reference>
<keyword evidence="4" id="KW-1185">Reference proteome</keyword>
<dbReference type="Proteomes" id="UP000037510">
    <property type="component" value="Unassembled WGS sequence"/>
</dbReference>
<organism evidence="3 4">
    <name type="scientific">Operophtera brumata</name>
    <name type="common">Winter moth</name>
    <name type="synonym">Phalaena brumata</name>
    <dbReference type="NCBI Taxonomy" id="104452"/>
    <lineage>
        <taxon>Eukaryota</taxon>
        <taxon>Metazoa</taxon>
        <taxon>Ecdysozoa</taxon>
        <taxon>Arthropoda</taxon>
        <taxon>Hexapoda</taxon>
        <taxon>Insecta</taxon>
        <taxon>Pterygota</taxon>
        <taxon>Neoptera</taxon>
        <taxon>Endopterygota</taxon>
        <taxon>Lepidoptera</taxon>
        <taxon>Glossata</taxon>
        <taxon>Ditrysia</taxon>
        <taxon>Geometroidea</taxon>
        <taxon>Geometridae</taxon>
        <taxon>Larentiinae</taxon>
        <taxon>Operophtera</taxon>
    </lineage>
</organism>
<gene>
    <name evidence="3" type="ORF">OBRU01_17076</name>
</gene>
<evidence type="ECO:0000313" key="3">
    <source>
        <dbReference type="EMBL" id="KOB69164.1"/>
    </source>
</evidence>
<feature type="domain" description="FHA" evidence="2">
    <location>
        <begin position="145"/>
        <end position="206"/>
    </location>
</feature>
<dbReference type="STRING" id="104452.A0A0L7L1N7"/>
<proteinExistence type="predicted"/>
<evidence type="ECO:0000313" key="4">
    <source>
        <dbReference type="Proteomes" id="UP000037510"/>
    </source>
</evidence>
<dbReference type="Gene3D" id="2.60.200.20">
    <property type="match status" value="1"/>
</dbReference>
<dbReference type="SUPFAM" id="SSF49879">
    <property type="entry name" value="SMAD/FHA domain"/>
    <property type="match status" value="1"/>
</dbReference>
<dbReference type="Pfam" id="PF00498">
    <property type="entry name" value="FHA"/>
    <property type="match status" value="1"/>
</dbReference>
<dbReference type="AlphaFoldDB" id="A0A0L7L1N7"/>
<sequence>GDVGRSAGGAGPVGARCQALPAGERAGHAGLSGRLRHPRHAGLGVPAPRYRGSAQLTGTTRYPLASALATLGSAVACDIRVMLPSVCPHHATVAVHNSQVTRAARWRAGWPRWARRSPATSASWCPPCSRTTLPWQCTTHSALATLGSAVSCGIRVMLPSVCPHHATVAVHNSQTVVRNMGDGETLVNGESVSVAVLQHGDVITLGDRSLRWEYSAPSKRQQPALVLPSLPTLRVTSGRGARGVRRGSAGGVVAPRDRALQLAIEMTHRASMPAARRSQPDLDSSVESDADKRKSRVSPKTGTVWRPAVNPPRSGPQAARRPQPDLDSSVESDADTRKARVSPKTGTVWRPAVNPPRSGPQAARRSQPDLDSCVESNADKRKSRVSPKTSTVWRPAVNPPRSGPQAARRSQPDLDSCVESDADKRKSRVSPKTGTVWRPAVNPPRSGPQAARRSQPDLDSSVESDAGKRKSRVSPKTGTVWRPAVNPPRSGPQAARRSQPNLDSFVESDADKRKSRVSPKTGTVWRPAVNPPRSGNVNFRLVDAGSLLVTGRKAQAAAQVAQSARRTLSAKKSTPLRLAVLKKAQSAHKLRV</sequence>
<accession>A0A0L7L1N7</accession>
<dbReference type="InterPro" id="IPR000253">
    <property type="entry name" value="FHA_dom"/>
</dbReference>
<dbReference type="EMBL" id="JTDY01003679">
    <property type="protein sequence ID" value="KOB69164.1"/>
    <property type="molecule type" value="Genomic_DNA"/>
</dbReference>
<name>A0A0L7L1N7_OPEBR</name>
<dbReference type="InterPro" id="IPR008984">
    <property type="entry name" value="SMAD_FHA_dom_sf"/>
</dbReference>
<comment type="caution">
    <text evidence="3">The sequence shown here is derived from an EMBL/GenBank/DDBJ whole genome shotgun (WGS) entry which is preliminary data.</text>
</comment>
<feature type="region of interest" description="Disordered" evidence="1">
    <location>
        <begin position="269"/>
        <end position="529"/>
    </location>
</feature>